<feature type="region of interest" description="Disordered" evidence="7">
    <location>
        <begin position="413"/>
        <end position="459"/>
    </location>
</feature>
<dbReference type="Proteomes" id="UP000193986">
    <property type="component" value="Unassembled WGS sequence"/>
</dbReference>
<sequence>MMLVLVWLAALLGTRVVFAANTSNTSNSTITGQQICNPDVCVTALRNTAKKIDTYTLAPAKDLALGLSEFGWIAIGFGSQMNGSPMIITWPNSDGTFTLSQRQASGHNAPKVVSSPARKATLLSSSSFSNTSSTAITFTLPITSASTTSANSTKLIWAYGGTNPKSTSTSATIRQHNNMGTMSIDLLAAYSSTSSSSSSSSDSSSAGPSYSVMIAHAVMGGLATLLFFPVGVLIPRIARGFSIKRWWFPAHSVMNGIIGGVLVIAAFGLGVNKFQGGINSAHRKCGVALFILVILQIALGLGSHYYRPSRTIVFSTASGRGPSNFSHVALGLVVLALGWATAWFGIDSEWKVYDGKGLNVGWKVLWGLAVGITSTAYLVGIGILLPRQRNLEAQQRRQRRDQDLELSRAEFLKNGQQEQDSRGQSKDTTGHSRDFEQHVYGQTQIEREREREGWAGNRE</sequence>
<evidence type="ECO:0000256" key="4">
    <source>
        <dbReference type="ARBA" id="ARBA00022982"/>
    </source>
</evidence>
<feature type="chain" id="PRO_5013231592" description="Cytochrome b561 domain-containing protein" evidence="9">
    <location>
        <begin position="20"/>
        <end position="459"/>
    </location>
</feature>
<keyword evidence="4" id="KW-0249">Electron transport</keyword>
<dbReference type="InParanoid" id="A0A1Y2B127"/>
<evidence type="ECO:0000256" key="9">
    <source>
        <dbReference type="SAM" id="SignalP"/>
    </source>
</evidence>
<dbReference type="SMART" id="SM00664">
    <property type="entry name" value="DoH"/>
    <property type="match status" value="1"/>
</dbReference>
<evidence type="ECO:0000259" key="11">
    <source>
        <dbReference type="PROSITE" id="PS50939"/>
    </source>
</evidence>
<evidence type="ECO:0000256" key="5">
    <source>
        <dbReference type="ARBA" id="ARBA00022989"/>
    </source>
</evidence>
<dbReference type="PANTHER" id="PTHR47797">
    <property type="entry name" value="DEHYDROGENASE, PUTATIVE (AFU_ORTHOLOGUE AFUA_8G05805)-RELATED"/>
    <property type="match status" value="1"/>
</dbReference>
<dbReference type="OrthoDB" id="19261at2759"/>
<dbReference type="PANTHER" id="PTHR47797:SF3">
    <property type="entry name" value="CYTOCHROME B561 DOMAIN-CONTAINING PROTEIN"/>
    <property type="match status" value="1"/>
</dbReference>
<dbReference type="PROSITE" id="PS50939">
    <property type="entry name" value="CYTOCHROME_B561"/>
    <property type="match status" value="1"/>
</dbReference>
<feature type="compositionally biased region" description="Basic and acidic residues" evidence="7">
    <location>
        <begin position="445"/>
        <end position="459"/>
    </location>
</feature>
<dbReference type="SMART" id="SM00665">
    <property type="entry name" value="B561"/>
    <property type="match status" value="1"/>
</dbReference>
<reference evidence="12 13" key="1">
    <citation type="submission" date="2016-07" db="EMBL/GenBank/DDBJ databases">
        <title>Pervasive Adenine N6-methylation of Active Genes in Fungi.</title>
        <authorList>
            <consortium name="DOE Joint Genome Institute"/>
            <person name="Mondo S.J."/>
            <person name="Dannebaum R.O."/>
            <person name="Kuo R.C."/>
            <person name="Labutti K."/>
            <person name="Haridas S."/>
            <person name="Kuo A."/>
            <person name="Salamov A."/>
            <person name="Ahrendt S.R."/>
            <person name="Lipzen A."/>
            <person name="Sullivan W."/>
            <person name="Andreopoulos W.B."/>
            <person name="Clum A."/>
            <person name="Lindquist E."/>
            <person name="Daum C."/>
            <person name="Ramamoorthy G.K."/>
            <person name="Gryganskyi A."/>
            <person name="Culley D."/>
            <person name="Magnuson J.K."/>
            <person name="James T.Y."/>
            <person name="O'Malley M.A."/>
            <person name="Stajich J.E."/>
            <person name="Spatafora J.W."/>
            <person name="Visel A."/>
            <person name="Grigoriev I.V."/>
        </authorList>
    </citation>
    <scope>NUCLEOTIDE SEQUENCE [LARGE SCALE GENOMIC DNA]</scope>
    <source>
        <strain evidence="12 13">68-887.2</strain>
    </source>
</reference>
<comment type="caution">
    <text evidence="12">The sequence shown here is derived from an EMBL/GenBank/DDBJ whole genome shotgun (WGS) entry which is preliminary data.</text>
</comment>
<proteinExistence type="predicted"/>
<dbReference type="GO" id="GO:0016020">
    <property type="term" value="C:membrane"/>
    <property type="evidence" value="ECO:0007669"/>
    <property type="project" value="UniProtKB-SubCell"/>
</dbReference>
<organism evidence="12 13">
    <name type="scientific">Naematelia encephala</name>
    <dbReference type="NCBI Taxonomy" id="71784"/>
    <lineage>
        <taxon>Eukaryota</taxon>
        <taxon>Fungi</taxon>
        <taxon>Dikarya</taxon>
        <taxon>Basidiomycota</taxon>
        <taxon>Agaricomycotina</taxon>
        <taxon>Tremellomycetes</taxon>
        <taxon>Tremellales</taxon>
        <taxon>Naemateliaceae</taxon>
        <taxon>Naematelia</taxon>
    </lineage>
</organism>
<feature type="compositionally biased region" description="Basic and acidic residues" evidence="7">
    <location>
        <begin position="419"/>
        <end position="437"/>
    </location>
</feature>
<feature type="domain" description="DOMON" evidence="10">
    <location>
        <begin position="38"/>
        <end position="160"/>
    </location>
</feature>
<dbReference type="Pfam" id="PF16010">
    <property type="entry name" value="CDH-cyt"/>
    <property type="match status" value="1"/>
</dbReference>
<feature type="signal peptide" evidence="9">
    <location>
        <begin position="1"/>
        <end position="19"/>
    </location>
</feature>
<evidence type="ECO:0000256" key="3">
    <source>
        <dbReference type="ARBA" id="ARBA00022692"/>
    </source>
</evidence>
<feature type="transmembrane region" description="Helical" evidence="8">
    <location>
        <begin position="287"/>
        <end position="306"/>
    </location>
</feature>
<dbReference type="CDD" id="cd08760">
    <property type="entry name" value="Cyt_b561_FRRS1_like"/>
    <property type="match status" value="1"/>
</dbReference>
<feature type="transmembrane region" description="Helical" evidence="8">
    <location>
        <begin position="210"/>
        <end position="234"/>
    </location>
</feature>
<dbReference type="InterPro" id="IPR015920">
    <property type="entry name" value="Cellobiose_DH-like_cyt"/>
</dbReference>
<feature type="transmembrane region" description="Helical" evidence="8">
    <location>
        <begin position="246"/>
        <end position="267"/>
    </location>
</feature>
<name>A0A1Y2B127_9TREE</name>
<evidence type="ECO:0000313" key="13">
    <source>
        <dbReference type="Proteomes" id="UP000193986"/>
    </source>
</evidence>
<keyword evidence="13" id="KW-1185">Reference proteome</keyword>
<dbReference type="Gene3D" id="2.60.40.1210">
    <property type="entry name" value="Cellobiose dehydrogenase, cytochrome domain"/>
    <property type="match status" value="1"/>
</dbReference>
<keyword evidence="9" id="KW-0732">Signal</keyword>
<comment type="subcellular location">
    <subcellularLocation>
        <location evidence="1">Membrane</location>
    </subcellularLocation>
</comment>
<feature type="domain" description="Cytochrome b561" evidence="11">
    <location>
        <begin position="175"/>
        <end position="386"/>
    </location>
</feature>
<evidence type="ECO:0000256" key="2">
    <source>
        <dbReference type="ARBA" id="ARBA00022448"/>
    </source>
</evidence>
<evidence type="ECO:0000259" key="10">
    <source>
        <dbReference type="PROSITE" id="PS50836"/>
    </source>
</evidence>
<evidence type="ECO:0008006" key="14">
    <source>
        <dbReference type="Google" id="ProtNLM"/>
    </source>
</evidence>
<dbReference type="PROSITE" id="PS50836">
    <property type="entry name" value="DOMON"/>
    <property type="match status" value="1"/>
</dbReference>
<evidence type="ECO:0000256" key="7">
    <source>
        <dbReference type="SAM" id="MobiDB-lite"/>
    </source>
</evidence>
<dbReference type="EMBL" id="MCFC01000031">
    <property type="protein sequence ID" value="ORY28521.1"/>
    <property type="molecule type" value="Genomic_DNA"/>
</dbReference>
<keyword evidence="6 8" id="KW-0472">Membrane</keyword>
<dbReference type="InterPro" id="IPR005018">
    <property type="entry name" value="DOMON_domain"/>
</dbReference>
<evidence type="ECO:0000256" key="1">
    <source>
        <dbReference type="ARBA" id="ARBA00004370"/>
    </source>
</evidence>
<keyword evidence="5 8" id="KW-1133">Transmembrane helix</keyword>
<dbReference type="SUPFAM" id="SSF49344">
    <property type="entry name" value="CBD9-like"/>
    <property type="match status" value="1"/>
</dbReference>
<evidence type="ECO:0000256" key="6">
    <source>
        <dbReference type="ARBA" id="ARBA00023136"/>
    </source>
</evidence>
<feature type="transmembrane region" description="Helical" evidence="8">
    <location>
        <begin position="327"/>
        <end position="346"/>
    </location>
</feature>
<keyword evidence="3 8" id="KW-0812">Transmembrane</keyword>
<protein>
    <recommendedName>
        <fullName evidence="14">Cytochrome b561 domain-containing protein</fullName>
    </recommendedName>
</protein>
<dbReference type="AlphaFoldDB" id="A0A1Y2B127"/>
<dbReference type="STRING" id="71784.A0A1Y2B127"/>
<keyword evidence="2" id="KW-0813">Transport</keyword>
<dbReference type="CDD" id="cd09630">
    <property type="entry name" value="CDH_like_cytochrome"/>
    <property type="match status" value="1"/>
</dbReference>
<feature type="transmembrane region" description="Helical" evidence="8">
    <location>
        <begin position="366"/>
        <end position="386"/>
    </location>
</feature>
<evidence type="ECO:0000313" key="12">
    <source>
        <dbReference type="EMBL" id="ORY28521.1"/>
    </source>
</evidence>
<gene>
    <name evidence="12" type="ORF">BCR39DRAFT_535096</name>
</gene>
<dbReference type="InterPro" id="IPR006593">
    <property type="entry name" value="Cyt_b561/ferric_Rdtase_TM"/>
</dbReference>
<accession>A0A1Y2B127</accession>
<evidence type="ECO:0000256" key="8">
    <source>
        <dbReference type="SAM" id="Phobius"/>
    </source>
</evidence>